<evidence type="ECO:0000313" key="2">
    <source>
        <dbReference type="EMBL" id="NBJ95367.1"/>
    </source>
</evidence>
<feature type="transmembrane region" description="Helical" evidence="1">
    <location>
        <begin position="82"/>
        <end position="109"/>
    </location>
</feature>
<evidence type="ECO:0000256" key="1">
    <source>
        <dbReference type="SAM" id="Phobius"/>
    </source>
</evidence>
<keyword evidence="1" id="KW-0472">Membrane</keyword>
<dbReference type="RefSeq" id="WP_160562264.1">
    <property type="nucleotide sequence ID" value="NZ_QZDT01000084.1"/>
</dbReference>
<dbReference type="OrthoDB" id="2968667at2"/>
<feature type="transmembrane region" description="Helical" evidence="1">
    <location>
        <begin position="51"/>
        <end position="70"/>
    </location>
</feature>
<evidence type="ECO:0000313" key="3">
    <source>
        <dbReference type="Proteomes" id="UP001154420"/>
    </source>
</evidence>
<keyword evidence="1" id="KW-0812">Transmembrane</keyword>
<comment type="caution">
    <text evidence="2">The sequence shown here is derived from an EMBL/GenBank/DDBJ whole genome shotgun (WGS) entry which is preliminary data.</text>
</comment>
<feature type="transmembrane region" description="Helical" evidence="1">
    <location>
        <begin position="12"/>
        <end position="31"/>
    </location>
</feature>
<sequence>MKKSLFRLTDMLELSIVYIFCFSLNLLLDYAKTLDLDAYILKAFLKNFIDYQPLIVSLFTFIVIVFHYQMLERKKAEIFCRILVGGTVFSITIRYVLDCLTVVIFVYLLSALANIHFGFNLADNFYLVLIFVTYILISARRVRKYENI</sequence>
<gene>
    <name evidence="2" type="ORF">D5281_23245</name>
</gene>
<keyword evidence="1" id="KW-1133">Transmembrane helix</keyword>
<organism evidence="2 3">
    <name type="scientific">Parablautia muri</name>
    <dbReference type="NCBI Taxonomy" id="2320879"/>
    <lineage>
        <taxon>Bacteria</taxon>
        <taxon>Bacillati</taxon>
        <taxon>Bacillota</taxon>
        <taxon>Clostridia</taxon>
        <taxon>Lachnospirales</taxon>
        <taxon>Lachnospiraceae</taxon>
        <taxon>Parablautia</taxon>
    </lineage>
</organism>
<name>A0A9X5GVP6_9FIRM</name>
<reference evidence="2" key="1">
    <citation type="submission" date="2018-09" db="EMBL/GenBank/DDBJ databases">
        <title>Murine metabolic-syndrome-specific gut microbial biobank.</title>
        <authorList>
            <person name="Liu C."/>
        </authorList>
    </citation>
    <scope>NUCLEOTIDE SEQUENCE</scope>
    <source>
        <strain evidence="2">D42-62</strain>
    </source>
</reference>
<dbReference type="Proteomes" id="UP001154420">
    <property type="component" value="Unassembled WGS sequence"/>
</dbReference>
<keyword evidence="3" id="KW-1185">Reference proteome</keyword>
<feature type="transmembrane region" description="Helical" evidence="1">
    <location>
        <begin position="115"/>
        <end position="137"/>
    </location>
</feature>
<accession>A0A9X5GVP6</accession>
<dbReference type="AlphaFoldDB" id="A0A9X5GVP6"/>
<proteinExistence type="predicted"/>
<protein>
    <submittedName>
        <fullName evidence="2">Uncharacterized protein</fullName>
    </submittedName>
</protein>
<dbReference type="EMBL" id="QZDT01000084">
    <property type="protein sequence ID" value="NBJ95367.1"/>
    <property type="molecule type" value="Genomic_DNA"/>
</dbReference>